<dbReference type="CDD" id="cd00112">
    <property type="entry name" value="LDLa"/>
    <property type="match status" value="1"/>
</dbReference>
<keyword evidence="1" id="KW-1015">Disulfide bond</keyword>
<dbReference type="SUPFAM" id="SSF57424">
    <property type="entry name" value="LDL receptor-like module"/>
    <property type="match status" value="1"/>
</dbReference>
<evidence type="ECO:0000256" key="2">
    <source>
        <dbReference type="SAM" id="SignalP"/>
    </source>
</evidence>
<proteinExistence type="predicted"/>
<keyword evidence="2" id="KW-0732">Signal</keyword>
<dbReference type="InterPro" id="IPR036055">
    <property type="entry name" value="LDL_receptor-like_sf"/>
</dbReference>
<evidence type="ECO:0000313" key="3">
    <source>
        <dbReference type="EMBL" id="CAD9115293.1"/>
    </source>
</evidence>
<dbReference type="InterPro" id="IPR002172">
    <property type="entry name" value="LDrepeatLR_classA_rpt"/>
</dbReference>
<sequence length="300" mass="32394">MSPTHLPTLRSVAATAVALALLSCATVSVNASGHEAVAMPPPARASSSLGDADLTHPCHNATGACRAGGLYRCLTTRSQRLALNDAEELAINASEHQWRRHKQLGHASTIGFVDDDDAEHVPWSSRCDGVADCADGTDELMCNVLPWPPSHPGYHTATGDDDSHGLDFDDADGTAYHRHRRERVRADRGRVMHPQFSESTCIGCTCFFGELTLTAATNPADTHPWFDFALAARPELVLVDACPNGRGCNPANTRQLKIHLYKKYRLCRMAVCCVRQFNCIGCLGRTPGATAAKKCWGDAC</sequence>
<feature type="signal peptide" evidence="2">
    <location>
        <begin position="1"/>
        <end position="31"/>
    </location>
</feature>
<dbReference type="AlphaFoldDB" id="A0A7S1Q492"/>
<accession>A0A7S1Q492</accession>
<evidence type="ECO:0000256" key="1">
    <source>
        <dbReference type="ARBA" id="ARBA00023157"/>
    </source>
</evidence>
<dbReference type="EMBL" id="HBGF01021741">
    <property type="protein sequence ID" value="CAD9115293.1"/>
    <property type="molecule type" value="Transcribed_RNA"/>
</dbReference>
<reference evidence="3" key="1">
    <citation type="submission" date="2021-01" db="EMBL/GenBank/DDBJ databases">
        <authorList>
            <person name="Corre E."/>
            <person name="Pelletier E."/>
            <person name="Niang G."/>
            <person name="Scheremetjew M."/>
            <person name="Finn R."/>
            <person name="Kale V."/>
            <person name="Holt S."/>
            <person name="Cochrane G."/>
            <person name="Meng A."/>
            <person name="Brown T."/>
            <person name="Cohen L."/>
        </authorList>
    </citation>
    <scope>NUCLEOTIDE SEQUENCE</scope>
    <source>
        <strain evidence="3">CCAP 1951/1</strain>
    </source>
</reference>
<gene>
    <name evidence="3" type="ORF">NDES1114_LOCUS14353</name>
</gene>
<name>A0A7S1Q492_NEODS</name>
<feature type="chain" id="PRO_5031410479" evidence="2">
    <location>
        <begin position="32"/>
        <end position="300"/>
    </location>
</feature>
<dbReference type="Gene3D" id="4.10.400.10">
    <property type="entry name" value="Low-density Lipoprotein Receptor"/>
    <property type="match status" value="1"/>
</dbReference>
<protein>
    <submittedName>
        <fullName evidence="3">Uncharacterized protein</fullName>
    </submittedName>
</protein>
<organism evidence="3">
    <name type="scientific">Neobodo designis</name>
    <name type="common">Flagellated protozoan</name>
    <name type="synonym">Bodo designis</name>
    <dbReference type="NCBI Taxonomy" id="312471"/>
    <lineage>
        <taxon>Eukaryota</taxon>
        <taxon>Discoba</taxon>
        <taxon>Euglenozoa</taxon>
        <taxon>Kinetoplastea</taxon>
        <taxon>Metakinetoplastina</taxon>
        <taxon>Neobodonida</taxon>
        <taxon>Neobodo</taxon>
    </lineage>
</organism>